<evidence type="ECO:0000256" key="1">
    <source>
        <dbReference type="SAM" id="SignalP"/>
    </source>
</evidence>
<comment type="caution">
    <text evidence="3">The sequence shown here is derived from an EMBL/GenBank/DDBJ whole genome shotgun (WGS) entry which is preliminary data.</text>
</comment>
<dbReference type="EMBL" id="JAQOWY010000019">
    <property type="protein sequence ID" value="KAK1855573.1"/>
    <property type="molecule type" value="Genomic_DNA"/>
</dbReference>
<sequence length="361" mass="39453">MAKTFFLVLAAAIGLFATVSSFSPEPASLVVERAPSNVAPYVLRYSTGDAYQIGADIYRVLVTEQSSGGAFTLFTESGRENLQITTHRHQRYYETFFAIRGGMTMWINEETRALQASDFATVPQNQNHSFQFTEPDTLMASFIAPGGFEKWIYNVSEPFSSEFDAPFPPDQPLPYPVDKIITAAADGSFDITIAPDAALSHNMTNGTSNQGLPWHNGNSDLPGNPDEPYFVANNRGPKFLHRSEGQVIAPLVSRNETSGNATISIITIRRRALGSEAPLRKSSGSQVMLVLDGQLMISLAGQNESLLTGDVVFVPPDTKYSYWSDVAFTRLYVGATSGDDGLADQLMRDAEDWGFALYPST</sequence>
<dbReference type="AlphaFoldDB" id="A0AAD9EP88"/>
<dbReference type="CDD" id="cd02215">
    <property type="entry name" value="cupin_QDO_N_C"/>
    <property type="match status" value="1"/>
</dbReference>
<name>A0AAD9EP88_9PEZI</name>
<keyword evidence="4" id="KW-1185">Reference proteome</keyword>
<feature type="domain" description="Cupin type-2" evidence="2">
    <location>
        <begin position="84"/>
        <end position="137"/>
    </location>
</feature>
<evidence type="ECO:0000259" key="2">
    <source>
        <dbReference type="Pfam" id="PF07883"/>
    </source>
</evidence>
<dbReference type="PANTHER" id="PTHR36440">
    <property type="entry name" value="PUTATIVE (AFU_ORTHOLOGUE AFUA_8G07350)-RELATED"/>
    <property type="match status" value="1"/>
</dbReference>
<keyword evidence="1" id="KW-0732">Signal</keyword>
<dbReference type="Gene3D" id="2.60.120.10">
    <property type="entry name" value="Jelly Rolls"/>
    <property type="match status" value="2"/>
</dbReference>
<dbReference type="InterPro" id="IPR053146">
    <property type="entry name" value="QDO-like"/>
</dbReference>
<feature type="signal peptide" evidence="1">
    <location>
        <begin position="1"/>
        <end position="21"/>
    </location>
</feature>
<protein>
    <submittedName>
        <fullName evidence="3">Quercetin -dioxygenase</fullName>
    </submittedName>
</protein>
<dbReference type="Proteomes" id="UP001243330">
    <property type="component" value="Unassembled WGS sequence"/>
</dbReference>
<feature type="chain" id="PRO_5042199023" evidence="1">
    <location>
        <begin position="22"/>
        <end position="361"/>
    </location>
</feature>
<proteinExistence type="predicted"/>
<dbReference type="Pfam" id="PF07883">
    <property type="entry name" value="Cupin_2"/>
    <property type="match status" value="1"/>
</dbReference>
<organism evidence="3 4">
    <name type="scientific">Colletotrichum chrysophilum</name>
    <dbReference type="NCBI Taxonomy" id="1836956"/>
    <lineage>
        <taxon>Eukaryota</taxon>
        <taxon>Fungi</taxon>
        <taxon>Dikarya</taxon>
        <taxon>Ascomycota</taxon>
        <taxon>Pezizomycotina</taxon>
        <taxon>Sordariomycetes</taxon>
        <taxon>Hypocreomycetidae</taxon>
        <taxon>Glomerellales</taxon>
        <taxon>Glomerellaceae</taxon>
        <taxon>Colletotrichum</taxon>
        <taxon>Colletotrichum gloeosporioides species complex</taxon>
    </lineage>
</organism>
<gene>
    <name evidence="3" type="ORF">CCHR01_01748</name>
</gene>
<dbReference type="PANTHER" id="PTHR36440:SF1">
    <property type="entry name" value="PUTATIVE (AFU_ORTHOLOGUE AFUA_8G07350)-RELATED"/>
    <property type="match status" value="1"/>
</dbReference>
<dbReference type="InterPro" id="IPR013096">
    <property type="entry name" value="Cupin_2"/>
</dbReference>
<dbReference type="InterPro" id="IPR014710">
    <property type="entry name" value="RmlC-like_jellyroll"/>
</dbReference>
<accession>A0AAD9EP88</accession>
<evidence type="ECO:0000313" key="4">
    <source>
        <dbReference type="Proteomes" id="UP001243330"/>
    </source>
</evidence>
<dbReference type="SUPFAM" id="SSF51182">
    <property type="entry name" value="RmlC-like cupins"/>
    <property type="match status" value="1"/>
</dbReference>
<dbReference type="InterPro" id="IPR011051">
    <property type="entry name" value="RmlC_Cupin_sf"/>
</dbReference>
<evidence type="ECO:0000313" key="3">
    <source>
        <dbReference type="EMBL" id="KAK1855573.1"/>
    </source>
</evidence>
<reference evidence="3" key="1">
    <citation type="submission" date="2023-01" db="EMBL/GenBank/DDBJ databases">
        <title>Colletotrichum chrysophilum M932 genome sequence.</title>
        <authorList>
            <person name="Baroncelli R."/>
        </authorList>
    </citation>
    <scope>NUCLEOTIDE SEQUENCE</scope>
    <source>
        <strain evidence="3">M932</strain>
    </source>
</reference>